<dbReference type="GO" id="GO:0008168">
    <property type="term" value="F:methyltransferase activity"/>
    <property type="evidence" value="ECO:0007669"/>
    <property type="project" value="UniProtKB-KW"/>
</dbReference>
<evidence type="ECO:0000259" key="3">
    <source>
        <dbReference type="Pfam" id="PF13649"/>
    </source>
</evidence>
<dbReference type="OrthoDB" id="9789123at2"/>
<keyword evidence="2 4" id="KW-0808">Transferase</keyword>
<dbReference type="SUPFAM" id="SSF53335">
    <property type="entry name" value="S-adenosyl-L-methionine-dependent methyltransferases"/>
    <property type="match status" value="1"/>
</dbReference>
<dbReference type="AlphaFoldDB" id="A0A2T5BZA0"/>
<dbReference type="Gene3D" id="2.20.25.110">
    <property type="entry name" value="S-adenosyl-L-methionine-dependent methyltransferases"/>
    <property type="match status" value="1"/>
</dbReference>
<evidence type="ECO:0000313" key="5">
    <source>
        <dbReference type="Proteomes" id="UP000243525"/>
    </source>
</evidence>
<evidence type="ECO:0000256" key="1">
    <source>
        <dbReference type="ARBA" id="ARBA00022603"/>
    </source>
</evidence>
<keyword evidence="1 4" id="KW-0489">Methyltransferase</keyword>
<dbReference type="CDD" id="cd02440">
    <property type="entry name" value="AdoMet_MTases"/>
    <property type="match status" value="1"/>
</dbReference>
<dbReference type="PANTHER" id="PTHR43861:SF1">
    <property type="entry name" value="TRANS-ACONITATE 2-METHYLTRANSFERASE"/>
    <property type="match status" value="1"/>
</dbReference>
<sequence length="245" mass="28321">MEKQQFYSSIADVYEYIFPVKEQQVTFIKSHFEIDQEFSFLDVGCATGQLASRLGQFGAHGVGVDLDQRMVQRANREYRGVNLLFKEMNMMKLRENFPLNYFDAIICFGNTLVHLESLSQIHNFLSQCFQLLPATGLLFLQILNYKHILAQKIESLPLIENDFIRFERAYKLPGPKLPKITFNTKLTVKADGRITENSASLMPLKKDELEWILRQVGFSTLEFYSSFDRAPYAETQLPLVVVARK</sequence>
<comment type="caution">
    <text evidence="4">The sequence shown here is derived from an EMBL/GenBank/DDBJ whole genome shotgun (WGS) entry which is preliminary data.</text>
</comment>
<evidence type="ECO:0000313" key="4">
    <source>
        <dbReference type="EMBL" id="PTN07599.1"/>
    </source>
</evidence>
<dbReference type="Pfam" id="PF13649">
    <property type="entry name" value="Methyltransf_25"/>
    <property type="match status" value="1"/>
</dbReference>
<name>A0A2T5BZA0_9BACT</name>
<dbReference type="Proteomes" id="UP000243525">
    <property type="component" value="Unassembled WGS sequence"/>
</dbReference>
<protein>
    <submittedName>
        <fullName evidence="4">Methyltransferase family protein</fullName>
    </submittedName>
</protein>
<dbReference type="RefSeq" id="WP_107823129.1">
    <property type="nucleotide sequence ID" value="NZ_OY782574.1"/>
</dbReference>
<dbReference type="GO" id="GO:0032259">
    <property type="term" value="P:methylation"/>
    <property type="evidence" value="ECO:0007669"/>
    <property type="project" value="UniProtKB-KW"/>
</dbReference>
<dbReference type="Gene3D" id="3.40.50.150">
    <property type="entry name" value="Vaccinia Virus protein VP39"/>
    <property type="match status" value="1"/>
</dbReference>
<feature type="domain" description="Methyltransferase" evidence="3">
    <location>
        <begin position="41"/>
        <end position="134"/>
    </location>
</feature>
<proteinExistence type="predicted"/>
<gene>
    <name evidence="4" type="ORF">C8N47_11538</name>
</gene>
<dbReference type="InterPro" id="IPR041698">
    <property type="entry name" value="Methyltransf_25"/>
</dbReference>
<evidence type="ECO:0000256" key="2">
    <source>
        <dbReference type="ARBA" id="ARBA00022679"/>
    </source>
</evidence>
<organism evidence="4 5">
    <name type="scientific">Mangrovibacterium marinum</name>
    <dbReference type="NCBI Taxonomy" id="1639118"/>
    <lineage>
        <taxon>Bacteria</taxon>
        <taxon>Pseudomonadati</taxon>
        <taxon>Bacteroidota</taxon>
        <taxon>Bacteroidia</taxon>
        <taxon>Marinilabiliales</taxon>
        <taxon>Prolixibacteraceae</taxon>
        <taxon>Mangrovibacterium</taxon>
    </lineage>
</organism>
<dbReference type="EMBL" id="QAAD01000015">
    <property type="protein sequence ID" value="PTN07599.1"/>
    <property type="molecule type" value="Genomic_DNA"/>
</dbReference>
<dbReference type="InterPro" id="IPR029063">
    <property type="entry name" value="SAM-dependent_MTases_sf"/>
</dbReference>
<accession>A0A2T5BZA0</accession>
<dbReference type="PANTHER" id="PTHR43861">
    <property type="entry name" value="TRANS-ACONITATE 2-METHYLTRANSFERASE-RELATED"/>
    <property type="match status" value="1"/>
</dbReference>
<reference evidence="4 5" key="1">
    <citation type="submission" date="2018-04" db="EMBL/GenBank/DDBJ databases">
        <title>Genomic Encyclopedia of Archaeal and Bacterial Type Strains, Phase II (KMG-II): from individual species to whole genera.</title>
        <authorList>
            <person name="Goeker M."/>
        </authorList>
    </citation>
    <scope>NUCLEOTIDE SEQUENCE [LARGE SCALE GENOMIC DNA]</scope>
    <source>
        <strain evidence="4 5">DSM 28823</strain>
    </source>
</reference>
<keyword evidence="5" id="KW-1185">Reference proteome</keyword>